<evidence type="ECO:0000256" key="1">
    <source>
        <dbReference type="SAM" id="Phobius"/>
    </source>
</evidence>
<feature type="transmembrane region" description="Helical" evidence="1">
    <location>
        <begin position="38"/>
        <end position="57"/>
    </location>
</feature>
<organism evidence="2 3">
    <name type="scientific">Desulfonema magnum</name>
    <dbReference type="NCBI Taxonomy" id="45655"/>
    <lineage>
        <taxon>Bacteria</taxon>
        <taxon>Pseudomonadati</taxon>
        <taxon>Thermodesulfobacteriota</taxon>
        <taxon>Desulfobacteria</taxon>
        <taxon>Desulfobacterales</taxon>
        <taxon>Desulfococcaceae</taxon>
        <taxon>Desulfonema</taxon>
    </lineage>
</organism>
<dbReference type="KEGG" id="dmm:dnm_055410"/>
<name>A0A975BR09_9BACT</name>
<evidence type="ECO:0000313" key="2">
    <source>
        <dbReference type="EMBL" id="QTA89485.1"/>
    </source>
</evidence>
<dbReference type="EMBL" id="CP061800">
    <property type="protein sequence ID" value="QTA89485.1"/>
    <property type="molecule type" value="Genomic_DNA"/>
</dbReference>
<keyword evidence="1" id="KW-1133">Transmembrane helix</keyword>
<keyword evidence="1" id="KW-0812">Transmembrane</keyword>
<proteinExistence type="predicted"/>
<sequence length="81" mass="9225">MVANFGTLNFITPKKDFNQVLILNSHEKETRFFEKPGFLGGVFLLILADFVNFVISCSRAEAQNHRETVKKENGLFRSCLS</sequence>
<dbReference type="RefSeq" id="WP_207678082.1">
    <property type="nucleotide sequence ID" value="NZ_CP061800.1"/>
</dbReference>
<accession>A0A975BR09</accession>
<dbReference type="Proteomes" id="UP000663722">
    <property type="component" value="Chromosome"/>
</dbReference>
<reference evidence="2" key="1">
    <citation type="journal article" date="2021" name="Microb. Physiol.">
        <title>Proteogenomic Insights into the Physiology of Marine, Sulfate-Reducing, Filamentous Desulfonema limicola and Desulfonema magnum.</title>
        <authorList>
            <person name="Schnaars V."/>
            <person name="Wohlbrand L."/>
            <person name="Scheve S."/>
            <person name="Hinrichs C."/>
            <person name="Reinhardt R."/>
            <person name="Rabus R."/>
        </authorList>
    </citation>
    <scope>NUCLEOTIDE SEQUENCE</scope>
    <source>
        <strain evidence="2">4be13</strain>
    </source>
</reference>
<gene>
    <name evidence="2" type="ORF">dnm_055410</name>
</gene>
<dbReference type="AlphaFoldDB" id="A0A975BR09"/>
<keyword evidence="1" id="KW-0472">Membrane</keyword>
<protein>
    <submittedName>
        <fullName evidence="2">Uncharacterized protein</fullName>
    </submittedName>
</protein>
<keyword evidence="3" id="KW-1185">Reference proteome</keyword>
<evidence type="ECO:0000313" key="3">
    <source>
        <dbReference type="Proteomes" id="UP000663722"/>
    </source>
</evidence>